<evidence type="ECO:0000256" key="2">
    <source>
        <dbReference type="ARBA" id="ARBA00002554"/>
    </source>
</evidence>
<comment type="catalytic activity">
    <reaction evidence="10 11">
        <text>thymidine + phosphate = 2-deoxy-alpha-D-ribose 1-phosphate + thymine</text>
        <dbReference type="Rhea" id="RHEA:16037"/>
        <dbReference type="ChEBI" id="CHEBI:17748"/>
        <dbReference type="ChEBI" id="CHEBI:17821"/>
        <dbReference type="ChEBI" id="CHEBI:43474"/>
        <dbReference type="ChEBI" id="CHEBI:57259"/>
        <dbReference type="EC" id="2.4.2.4"/>
    </reaction>
</comment>
<dbReference type="GO" id="GO:0005829">
    <property type="term" value="C:cytosol"/>
    <property type="evidence" value="ECO:0007669"/>
    <property type="project" value="TreeGrafter"/>
</dbReference>
<organism evidence="15 16">
    <name type="scientific">Bosea lupini</name>
    <dbReference type="NCBI Taxonomy" id="1036779"/>
    <lineage>
        <taxon>Bacteria</taxon>
        <taxon>Pseudomonadati</taxon>
        <taxon>Pseudomonadota</taxon>
        <taxon>Alphaproteobacteria</taxon>
        <taxon>Hyphomicrobiales</taxon>
        <taxon>Boseaceae</taxon>
        <taxon>Bosea</taxon>
    </lineage>
</organism>
<evidence type="ECO:0000256" key="10">
    <source>
        <dbReference type="ARBA" id="ARBA00048550"/>
    </source>
</evidence>
<dbReference type="Gene3D" id="1.20.970.50">
    <property type="match status" value="1"/>
</dbReference>
<dbReference type="Pfam" id="PF00591">
    <property type="entry name" value="Glycos_transf_3"/>
    <property type="match status" value="1"/>
</dbReference>
<dbReference type="RefSeq" id="WP_091835223.1">
    <property type="nucleotide sequence ID" value="NZ_FOAN01000004.1"/>
</dbReference>
<dbReference type="HAMAP" id="MF_00836">
    <property type="entry name" value="PhnN"/>
    <property type="match status" value="1"/>
</dbReference>
<feature type="domain" description="Pyrimidine nucleoside phosphorylase C-terminal" evidence="14">
    <location>
        <begin position="611"/>
        <end position="678"/>
    </location>
</feature>
<comment type="similarity">
    <text evidence="5">In the C-terminal section; belongs to the thymidine/pyrimidine-nucleoside phosphorylase family. Type 2 subfamily.</text>
</comment>
<dbReference type="Gene3D" id="3.40.1030.10">
    <property type="entry name" value="Nucleoside phosphorylase/phosphoribosyltransferase catalytic domain"/>
    <property type="match status" value="1"/>
</dbReference>
<dbReference type="InterPro" id="IPR008145">
    <property type="entry name" value="GK/Ca_channel_bsu"/>
</dbReference>
<dbReference type="InterPro" id="IPR028579">
    <property type="entry name" value="Thym_Pase_Put"/>
</dbReference>
<comment type="catalytic activity">
    <reaction evidence="1 12">
        <text>alpha-D-ribose 1,5-bisphosphate + ATP = 5-phospho-alpha-D-ribose 1-diphosphate + ADP</text>
        <dbReference type="Rhea" id="RHEA:20109"/>
        <dbReference type="ChEBI" id="CHEBI:30616"/>
        <dbReference type="ChEBI" id="CHEBI:58017"/>
        <dbReference type="ChEBI" id="CHEBI:68688"/>
        <dbReference type="ChEBI" id="CHEBI:456216"/>
        <dbReference type="EC" id="2.7.4.23"/>
    </reaction>
</comment>
<keyword evidence="6 11" id="KW-0328">Glycosyltransferase</keyword>
<dbReference type="NCBIfam" id="TIGR02322">
    <property type="entry name" value="phosphon_PhnN"/>
    <property type="match status" value="1"/>
</dbReference>
<dbReference type="PROSITE" id="PS00647">
    <property type="entry name" value="THYMID_PHOSPHORYLASE"/>
    <property type="match status" value="1"/>
</dbReference>
<evidence type="ECO:0000256" key="7">
    <source>
        <dbReference type="ARBA" id="ARBA00022679"/>
    </source>
</evidence>
<evidence type="ECO:0000259" key="14">
    <source>
        <dbReference type="SMART" id="SM00941"/>
    </source>
</evidence>
<comment type="pathway">
    <text evidence="3 12">Metabolic intermediate biosynthesis; 5-phospho-alpha-D-ribose 1-diphosphate biosynthesis; 5-phospho-alpha-D-ribose 1-diphosphate from D-ribose 5-phosphate (route II): step 3/3.</text>
</comment>
<dbReference type="InterPro" id="IPR036566">
    <property type="entry name" value="PYNP-like_C_sf"/>
</dbReference>
<dbReference type="HAMAP" id="MF_00703">
    <property type="entry name" value="Thymid_phosp_2"/>
    <property type="match status" value="1"/>
</dbReference>
<evidence type="ECO:0000256" key="8">
    <source>
        <dbReference type="ARBA" id="ARBA00022741"/>
    </source>
</evidence>
<dbReference type="SUPFAM" id="SSF47648">
    <property type="entry name" value="Nucleoside phosphorylase/phosphoribosyltransferase N-terminal domain"/>
    <property type="match status" value="1"/>
</dbReference>
<dbReference type="GO" id="GO:0006213">
    <property type="term" value="P:pyrimidine nucleoside metabolic process"/>
    <property type="evidence" value="ECO:0007669"/>
    <property type="project" value="InterPro"/>
</dbReference>
<dbReference type="InterPro" id="IPR027417">
    <property type="entry name" value="P-loop_NTPase"/>
</dbReference>
<dbReference type="STRING" id="1036779.SAMN04515666_104279"/>
<dbReference type="GO" id="GO:0006015">
    <property type="term" value="P:5-phosphoribose 1-diphosphate biosynthetic process"/>
    <property type="evidence" value="ECO:0007669"/>
    <property type="project" value="UniProtKB-UniRule"/>
</dbReference>
<dbReference type="EMBL" id="FOAN01000004">
    <property type="protein sequence ID" value="SEL56075.1"/>
    <property type="molecule type" value="Genomic_DNA"/>
</dbReference>
<evidence type="ECO:0000256" key="9">
    <source>
        <dbReference type="ARBA" id="ARBA00022840"/>
    </source>
</evidence>
<dbReference type="PANTHER" id="PTHR10515">
    <property type="entry name" value="THYMIDINE PHOSPHORYLASE"/>
    <property type="match status" value="1"/>
</dbReference>
<accession>A0A1H7R7Y7</accession>
<evidence type="ECO:0000313" key="16">
    <source>
        <dbReference type="Proteomes" id="UP000199664"/>
    </source>
</evidence>
<comment type="similarity">
    <text evidence="4">In the N-terminal section; belongs to the ribose 1,5-bisphosphokinase family.</text>
</comment>
<dbReference type="InterPro" id="IPR012699">
    <property type="entry name" value="PhnN"/>
</dbReference>
<dbReference type="Pfam" id="PF02885">
    <property type="entry name" value="Glycos_trans_3N"/>
    <property type="match status" value="1"/>
</dbReference>
<dbReference type="InterPro" id="IPR017459">
    <property type="entry name" value="Glycosyl_Trfase_fam3_N_dom"/>
</dbReference>
<evidence type="ECO:0000256" key="4">
    <source>
        <dbReference type="ARBA" id="ARBA00005935"/>
    </source>
</evidence>
<dbReference type="EC" id="2.4.2.4" evidence="11"/>
<evidence type="ECO:0000256" key="6">
    <source>
        <dbReference type="ARBA" id="ARBA00022676"/>
    </source>
</evidence>
<dbReference type="OrthoDB" id="341217at2"/>
<keyword evidence="8 12" id="KW-0547">Nucleotide-binding</keyword>
<evidence type="ECO:0000256" key="12">
    <source>
        <dbReference type="HAMAP-Rule" id="MF_00836"/>
    </source>
</evidence>
<keyword evidence="7 11" id="KW-0808">Transferase</keyword>
<dbReference type="InterPro" id="IPR013102">
    <property type="entry name" value="PYNP_C"/>
</dbReference>
<dbReference type="GO" id="GO:0004645">
    <property type="term" value="F:1,4-alpha-oligoglucan phosphorylase activity"/>
    <property type="evidence" value="ECO:0007669"/>
    <property type="project" value="InterPro"/>
</dbReference>
<dbReference type="GO" id="GO:0033863">
    <property type="term" value="F:ribose 1,5-bisphosphate phosphokinase activity"/>
    <property type="evidence" value="ECO:0007669"/>
    <property type="project" value="UniProtKB-UniRule"/>
</dbReference>
<evidence type="ECO:0000259" key="13">
    <source>
        <dbReference type="SMART" id="SM00072"/>
    </source>
</evidence>
<protein>
    <recommendedName>
        <fullName evidence="11 12">Multifunctional fusion protein</fullName>
    </recommendedName>
    <domain>
        <recommendedName>
            <fullName evidence="11">Putative thymidine phosphorylase</fullName>
            <ecNumber evidence="11">2.4.2.4</ecNumber>
        </recommendedName>
        <alternativeName>
            <fullName evidence="11">TdRPase</fullName>
        </alternativeName>
    </domain>
    <domain>
        <recommendedName>
            <fullName evidence="12">Ribose 1,5-bisphosphate phosphokinase PhnN</fullName>
            <ecNumber evidence="12">2.7.4.23</ecNumber>
        </recommendedName>
        <alternativeName>
            <fullName evidence="12">Ribose 1,5-bisphosphokinase</fullName>
        </alternativeName>
    </domain>
</protein>
<dbReference type="InterPro" id="IPR035902">
    <property type="entry name" value="Nuc_phospho_transferase"/>
</dbReference>
<comment type="function">
    <text evidence="2 12">Catalyzes the phosphorylation of ribose 1,5-bisphosphate to 5-phospho-D-ribosyl alpha-1-diphosphate (PRPP).</text>
</comment>
<dbReference type="Proteomes" id="UP000199664">
    <property type="component" value="Unassembled WGS sequence"/>
</dbReference>
<dbReference type="EC" id="2.7.4.23" evidence="12"/>
<keyword evidence="9 12" id="KW-0067">ATP-binding</keyword>
<dbReference type="InterPro" id="IPR000312">
    <property type="entry name" value="Glycosyl_Trfase_fam3"/>
</dbReference>
<evidence type="ECO:0000256" key="11">
    <source>
        <dbReference type="HAMAP-Rule" id="MF_00703"/>
    </source>
</evidence>
<feature type="domain" description="Guanylate kinase/L-type calcium channel beta subunit" evidence="13">
    <location>
        <begin position="3"/>
        <end position="183"/>
    </location>
</feature>
<evidence type="ECO:0000256" key="1">
    <source>
        <dbReference type="ARBA" id="ARBA00000373"/>
    </source>
</evidence>
<dbReference type="Gene3D" id="3.40.50.300">
    <property type="entry name" value="P-loop containing nucleotide triphosphate hydrolases"/>
    <property type="match status" value="1"/>
</dbReference>
<sequence>MRQGTFFLVVGPSGAGKDSLIDGARALLEPTGRYVFARRVVTRPAGSPGEDHEAATDEAFDAREAKGDFLITWGAHGLRYGLPAELKRLVEAGRNVIANGSRATIAALAARLPRFVVVEVTAPPEVLAARIAGRGRESGEAIEKRLSRTVEPRPDGIRAATICNDQSVEIGIERFVAAVEAAANTMRLRRLPLFAGRAHCAYLPAKGEIVNGFDYLGPGRVEISGVGASIRSNVQVVDLPALLAGDEIGLSAEAFDELGLPEGSEVTLRRTPSPESRAALTRKIQGGELTEEQYHTLIRDIVEARYPDGEVAAFLVAATQTLSDDEVVALARVRTRFAQKITWPDGIVVDKHSMGGIPGSRITLIVVPIVAAHGAFLMPKTSSRAITSAAGTADAMEALARVELNPAELRACVEKARGCIAWNGRLNHSVVDDVMNAITRPLGIDSNRWSVASILSKKLTAGSTHVIVDLPYGPRAKLRSEAEAAELADLFETVGAGLGLVVKAFPTDGSRPIGRGIGPALECRDVGWVLDNDPQAPADLVEKALFFASRILAWDPTLGSIAAGRARAEELLRSGAARAAFERIIDAQGRREPPVAPGLLVHTVRSPKAGLVTEIDGWAVAGIARRAGAPFDKAAGIDLRRHVGDAVAVGDPLFAIHASASSDLDEAKAMAESCDCYVIR</sequence>
<comment type="similarity">
    <text evidence="11">Belongs to the thymidine/pyrimidine-nucleoside phosphorylase family. Type 2 subfamily.</text>
</comment>
<evidence type="ECO:0000313" key="15">
    <source>
        <dbReference type="EMBL" id="SEL56075.1"/>
    </source>
</evidence>
<dbReference type="InterPro" id="IPR017872">
    <property type="entry name" value="Pyrmidine_PPase_CS"/>
</dbReference>
<dbReference type="UniPathway" id="UPA00087">
    <property type="reaction ID" value="UER00175"/>
</dbReference>
<comment type="similarity">
    <text evidence="12">Belongs to the ribose 1,5-bisphosphokinase family.</text>
</comment>
<dbReference type="GO" id="GO:0009032">
    <property type="term" value="F:thymidine phosphorylase activity"/>
    <property type="evidence" value="ECO:0007669"/>
    <property type="project" value="UniProtKB-UniRule"/>
</dbReference>
<dbReference type="SUPFAM" id="SSF54680">
    <property type="entry name" value="Pyrimidine nucleoside phosphorylase C-terminal domain"/>
    <property type="match status" value="1"/>
</dbReference>
<dbReference type="GO" id="GO:0006206">
    <property type="term" value="P:pyrimidine nucleobase metabolic process"/>
    <property type="evidence" value="ECO:0007669"/>
    <property type="project" value="InterPro"/>
</dbReference>
<dbReference type="PANTHER" id="PTHR10515:SF0">
    <property type="entry name" value="THYMIDINE PHOSPHORYLASE"/>
    <property type="match status" value="1"/>
</dbReference>
<dbReference type="GO" id="GO:0019634">
    <property type="term" value="P:organic phosphonate metabolic process"/>
    <property type="evidence" value="ECO:0007669"/>
    <property type="project" value="UniProtKB-UniRule"/>
</dbReference>
<evidence type="ECO:0000256" key="3">
    <source>
        <dbReference type="ARBA" id="ARBA00005069"/>
    </source>
</evidence>
<dbReference type="InterPro" id="IPR000053">
    <property type="entry name" value="Thymidine/pyrmidine_PPase"/>
</dbReference>
<keyword evidence="16" id="KW-1185">Reference proteome</keyword>
<dbReference type="SUPFAM" id="SSF52540">
    <property type="entry name" value="P-loop containing nucleoside triphosphate hydrolases"/>
    <property type="match status" value="1"/>
</dbReference>
<evidence type="ECO:0000256" key="5">
    <source>
        <dbReference type="ARBA" id="ARBA00008689"/>
    </source>
</evidence>
<name>A0A1H7R7Y7_9HYPH</name>
<dbReference type="InterPro" id="IPR036320">
    <property type="entry name" value="Glycosyl_Trfase_fam3_N_dom_sf"/>
</dbReference>
<dbReference type="SUPFAM" id="SSF52418">
    <property type="entry name" value="Nucleoside phosphorylase/phosphoribosyltransferase catalytic domain"/>
    <property type="match status" value="1"/>
</dbReference>
<dbReference type="AlphaFoldDB" id="A0A1H7R7Y7"/>
<reference evidence="16" key="1">
    <citation type="submission" date="2016-10" db="EMBL/GenBank/DDBJ databases">
        <authorList>
            <person name="Varghese N."/>
            <person name="Submissions S."/>
        </authorList>
    </citation>
    <scope>NUCLEOTIDE SEQUENCE [LARGE SCALE GENOMIC DNA]</scope>
    <source>
        <strain evidence="16">LMG 26383,CCUG 61248,R- 45681</strain>
    </source>
</reference>
<feature type="binding site" evidence="12">
    <location>
        <begin position="11"/>
        <end position="18"/>
    </location>
    <ligand>
        <name>ATP</name>
        <dbReference type="ChEBI" id="CHEBI:30616"/>
    </ligand>
</feature>
<dbReference type="InterPro" id="IPR013466">
    <property type="entry name" value="Thymidine/AMP_Pase"/>
</dbReference>
<dbReference type="SMART" id="SM00941">
    <property type="entry name" value="PYNP_C"/>
    <property type="match status" value="1"/>
</dbReference>
<dbReference type="Pfam" id="PF07831">
    <property type="entry name" value="PYNP_C"/>
    <property type="match status" value="1"/>
</dbReference>
<dbReference type="SMART" id="SM00072">
    <property type="entry name" value="GuKc"/>
    <property type="match status" value="1"/>
</dbReference>
<dbReference type="NCBIfam" id="NF003338">
    <property type="entry name" value="PRK04350.1"/>
    <property type="match status" value="1"/>
</dbReference>
<proteinExistence type="inferred from homology"/>
<dbReference type="NCBIfam" id="TIGR02645">
    <property type="entry name" value="ARCH_P_rylase"/>
    <property type="match status" value="1"/>
</dbReference>
<dbReference type="GO" id="GO:0005524">
    <property type="term" value="F:ATP binding"/>
    <property type="evidence" value="ECO:0007669"/>
    <property type="project" value="UniProtKB-KW"/>
</dbReference>
<gene>
    <name evidence="12" type="primary">phnN</name>
    <name evidence="15" type="ORF">SAMN04515666_104279</name>
</gene>
<dbReference type="Gene3D" id="3.90.1170.30">
    <property type="entry name" value="Pyrimidine nucleoside phosphorylase-like, C-terminal domain"/>
    <property type="match status" value="1"/>
</dbReference>